<feature type="compositionally biased region" description="Basic residues" evidence="1">
    <location>
        <begin position="126"/>
        <end position="136"/>
    </location>
</feature>
<evidence type="ECO:0000313" key="3">
    <source>
        <dbReference type="Proteomes" id="UP000521943"/>
    </source>
</evidence>
<sequence length="264" mass="29131">MANLVLHHQLSIPFPLLRLTTSLSSRRRWNCSLVVVRRPPELSPSSLSASTASKERPRIGLRRLHSPPSSSLLDWLARRRSPFPQPSPSSASTTSIDAPSPPILFRPRHRSKRALAVLTTPDSLRSRRRRHPRRAGRSLPVRRSPSSAFVVAMHDQQRNAVAGSCSRVSHSPSSSSSLKALTSFPTPSTLLRRPEALASSRIVDSMQSASLIRRDDDGWGVLAAMSEPATRRAVDLITCTDAMGLRGWMTRDDLCIVGMVNTIR</sequence>
<feature type="compositionally biased region" description="Low complexity" evidence="1">
    <location>
        <begin position="41"/>
        <end position="52"/>
    </location>
</feature>
<organism evidence="2 3">
    <name type="scientific">Ephemerocybe angulata</name>
    <dbReference type="NCBI Taxonomy" id="980116"/>
    <lineage>
        <taxon>Eukaryota</taxon>
        <taxon>Fungi</taxon>
        <taxon>Dikarya</taxon>
        <taxon>Basidiomycota</taxon>
        <taxon>Agaricomycotina</taxon>
        <taxon>Agaricomycetes</taxon>
        <taxon>Agaricomycetidae</taxon>
        <taxon>Agaricales</taxon>
        <taxon>Agaricineae</taxon>
        <taxon>Psathyrellaceae</taxon>
        <taxon>Ephemerocybe</taxon>
    </lineage>
</organism>
<feature type="compositionally biased region" description="Low complexity" evidence="1">
    <location>
        <begin position="88"/>
        <end position="98"/>
    </location>
</feature>
<evidence type="ECO:0000313" key="2">
    <source>
        <dbReference type="EMBL" id="KAF6748235.1"/>
    </source>
</evidence>
<keyword evidence="3" id="KW-1185">Reference proteome</keyword>
<gene>
    <name evidence="2" type="ORF">DFP72DRAFT_1074502</name>
</gene>
<reference evidence="2 3" key="1">
    <citation type="submission" date="2020-07" db="EMBL/GenBank/DDBJ databases">
        <title>Comparative genomics of pyrophilous fungi reveals a link between fire events and developmental genes.</title>
        <authorList>
            <consortium name="DOE Joint Genome Institute"/>
            <person name="Steindorff A.S."/>
            <person name="Carver A."/>
            <person name="Calhoun S."/>
            <person name="Stillman K."/>
            <person name="Liu H."/>
            <person name="Lipzen A."/>
            <person name="Pangilinan J."/>
            <person name="Labutti K."/>
            <person name="Bruns T.D."/>
            <person name="Grigoriev I.V."/>
        </authorList>
    </citation>
    <scope>NUCLEOTIDE SEQUENCE [LARGE SCALE GENOMIC DNA]</scope>
    <source>
        <strain evidence="2 3">CBS 144469</strain>
    </source>
</reference>
<accession>A0A8H6LZ32</accession>
<feature type="region of interest" description="Disordered" evidence="1">
    <location>
        <begin position="41"/>
        <end position="65"/>
    </location>
</feature>
<dbReference type="EMBL" id="JACGCI010000073">
    <property type="protein sequence ID" value="KAF6748235.1"/>
    <property type="molecule type" value="Genomic_DNA"/>
</dbReference>
<evidence type="ECO:0000256" key="1">
    <source>
        <dbReference type="SAM" id="MobiDB-lite"/>
    </source>
</evidence>
<proteinExistence type="predicted"/>
<feature type="region of interest" description="Disordered" evidence="1">
    <location>
        <begin position="82"/>
        <end position="145"/>
    </location>
</feature>
<dbReference type="Proteomes" id="UP000521943">
    <property type="component" value="Unassembled WGS sequence"/>
</dbReference>
<comment type="caution">
    <text evidence="2">The sequence shown here is derived from an EMBL/GenBank/DDBJ whole genome shotgun (WGS) entry which is preliminary data.</text>
</comment>
<name>A0A8H6LZ32_9AGAR</name>
<protein>
    <submittedName>
        <fullName evidence="2">Uncharacterized protein</fullName>
    </submittedName>
</protein>
<dbReference type="AlphaFoldDB" id="A0A8H6LZ32"/>